<evidence type="ECO:0000256" key="3">
    <source>
        <dbReference type="ARBA" id="ARBA00023122"/>
    </source>
</evidence>
<proteinExistence type="inferred from homology"/>
<name>A0A0N5CM29_THECL</name>
<comment type="similarity">
    <text evidence="1">Belongs to the 5'-AMP-activated protein kinase gamma subunit family.</text>
</comment>
<evidence type="ECO:0000256" key="2">
    <source>
        <dbReference type="ARBA" id="ARBA00022737"/>
    </source>
</evidence>
<dbReference type="GO" id="GO:0019901">
    <property type="term" value="F:protein kinase binding"/>
    <property type="evidence" value="ECO:0007669"/>
    <property type="project" value="TreeGrafter"/>
</dbReference>
<dbReference type="GO" id="GO:0005634">
    <property type="term" value="C:nucleus"/>
    <property type="evidence" value="ECO:0007669"/>
    <property type="project" value="TreeGrafter"/>
</dbReference>
<dbReference type="WBParaSite" id="TCLT_0000119601-mRNA-1">
    <property type="protein sequence ID" value="TCLT_0000119601-mRNA-1"/>
    <property type="gene ID" value="TCLT_0000119601"/>
</dbReference>
<dbReference type="InterPro" id="IPR000644">
    <property type="entry name" value="CBS_dom"/>
</dbReference>
<feature type="compositionally biased region" description="Low complexity" evidence="6">
    <location>
        <begin position="454"/>
        <end position="470"/>
    </location>
</feature>
<dbReference type="Gene3D" id="3.10.580.10">
    <property type="entry name" value="CBS-domain"/>
    <property type="match status" value="2"/>
</dbReference>
<dbReference type="AlphaFoldDB" id="A0A0N5CM29"/>
<dbReference type="OrthoDB" id="449052at2759"/>
<comment type="subunit">
    <text evidence="4">AMPK is a heterotrimer of an alpha catalytic subunit (PRKAA1 or PRKAA2), a beta (PRKAB1 or PRKAB2) and a gamma non-catalytic subunits (PRKAG1, PRKAG2 or PRKAG3). Interacts with FNIP1 and FNIP2.</text>
</comment>
<protein>
    <submittedName>
        <fullName evidence="10">5'-AMP-activated protein kinase subunit gamma-2</fullName>
    </submittedName>
</protein>
<evidence type="ECO:0000313" key="8">
    <source>
        <dbReference type="EMBL" id="VDM96496.1"/>
    </source>
</evidence>
<evidence type="ECO:0000256" key="1">
    <source>
        <dbReference type="ARBA" id="ARBA00006750"/>
    </source>
</evidence>
<dbReference type="GO" id="GO:0005737">
    <property type="term" value="C:cytoplasm"/>
    <property type="evidence" value="ECO:0007669"/>
    <property type="project" value="TreeGrafter"/>
</dbReference>
<dbReference type="STRING" id="103827.A0A0N5CM29"/>
<dbReference type="OMA" id="WINQCYE"/>
<feature type="region of interest" description="Disordered" evidence="6">
    <location>
        <begin position="140"/>
        <end position="159"/>
    </location>
</feature>
<dbReference type="Proteomes" id="UP000276776">
    <property type="component" value="Unassembled WGS sequence"/>
</dbReference>
<dbReference type="GO" id="GO:0016208">
    <property type="term" value="F:AMP binding"/>
    <property type="evidence" value="ECO:0007669"/>
    <property type="project" value="TreeGrafter"/>
</dbReference>
<gene>
    <name evidence="8" type="ORF">TCLT_LOCUS1197</name>
</gene>
<evidence type="ECO:0000256" key="6">
    <source>
        <dbReference type="SAM" id="MobiDB-lite"/>
    </source>
</evidence>
<feature type="domain" description="CBS" evidence="7">
    <location>
        <begin position="365"/>
        <end position="422"/>
    </location>
</feature>
<evidence type="ECO:0000313" key="10">
    <source>
        <dbReference type="WBParaSite" id="TCLT_0000119601-mRNA-1"/>
    </source>
</evidence>
<evidence type="ECO:0000256" key="4">
    <source>
        <dbReference type="ARBA" id="ARBA00025878"/>
    </source>
</evidence>
<dbReference type="SMART" id="SM00116">
    <property type="entry name" value="CBS"/>
    <property type="match status" value="4"/>
</dbReference>
<dbReference type="GO" id="GO:0031588">
    <property type="term" value="C:nucleotide-activated protein kinase complex"/>
    <property type="evidence" value="ECO:0007669"/>
    <property type="project" value="TreeGrafter"/>
</dbReference>
<keyword evidence="2" id="KW-0677">Repeat</keyword>
<feature type="domain" description="CBS" evidence="7">
    <location>
        <begin position="204"/>
        <end position="268"/>
    </location>
</feature>
<evidence type="ECO:0000256" key="5">
    <source>
        <dbReference type="PROSITE-ProRule" id="PRU00703"/>
    </source>
</evidence>
<sequence>MEYNFYRLKSAEGAMPHRHLNVSTSATDCRSQHGLDVHHQINPNSDLNYARLMQLNTCYEAMPTSSKIVVFDTKLQLKKAFNGLIYQNTRHVLLFDSSDENVIVGILSVTDFIRVLLLLHKVKNGKVDNKQKDCCATSTDNCSMNDSQNENGSDVKQSKISVEESQNIDNICREGMIKEELVNIVSNMAKEDIGKLTISEYRDLIRSEGKLMDLVTITAEESLLKAALLLSKHRIHRLPVMDPIDGSALFILTHKRILKFLWLFGQSLSISDHHKKTCKELGVGTYNGIRVVFPDTSLIFCLDILLNKGVSGVPVVERSTLRVVDMYSRFDAIGIVLEDKIDDIDVTVQEALAFRNTFRVRFIFLEKDRVVSISSRDSLWTAITVLVERNIHRLCVVSSNGVIQGIISLSDVINFLVIRVAEKLPVESPCHHPRVQHTQHCSLGTLQEGPELGTSSNDQPSSSLSYSSEVASKHEIEDTEVLLKEERDSCVVQQFEALSMSST</sequence>
<dbReference type="InterPro" id="IPR046342">
    <property type="entry name" value="CBS_dom_sf"/>
</dbReference>
<reference evidence="8 9" key="2">
    <citation type="submission" date="2018-11" db="EMBL/GenBank/DDBJ databases">
        <authorList>
            <consortium name="Pathogen Informatics"/>
        </authorList>
    </citation>
    <scope>NUCLEOTIDE SEQUENCE [LARGE SCALE GENOMIC DNA]</scope>
</reference>
<dbReference type="Pfam" id="PF00571">
    <property type="entry name" value="CBS"/>
    <property type="match status" value="3"/>
</dbReference>
<dbReference type="PROSITE" id="PS51371">
    <property type="entry name" value="CBS"/>
    <property type="match status" value="2"/>
</dbReference>
<dbReference type="PANTHER" id="PTHR13780">
    <property type="entry name" value="AMP-ACTIVATED PROTEIN KINASE, GAMMA REGULATORY SUBUNIT"/>
    <property type="match status" value="1"/>
</dbReference>
<dbReference type="SUPFAM" id="SSF54631">
    <property type="entry name" value="CBS-domain pair"/>
    <property type="match status" value="2"/>
</dbReference>
<dbReference type="PANTHER" id="PTHR13780:SF19">
    <property type="entry name" value="CBS DOMAIN-CONTAINING PROTEIN"/>
    <property type="match status" value="1"/>
</dbReference>
<dbReference type="InterPro" id="IPR050511">
    <property type="entry name" value="AMPK_gamma/SDS23_families"/>
</dbReference>
<keyword evidence="9" id="KW-1185">Reference proteome</keyword>
<accession>A0A0N5CM29</accession>
<dbReference type="EMBL" id="UYYF01000134">
    <property type="protein sequence ID" value="VDM96496.1"/>
    <property type="molecule type" value="Genomic_DNA"/>
</dbReference>
<feature type="region of interest" description="Disordered" evidence="6">
    <location>
        <begin position="446"/>
        <end position="474"/>
    </location>
</feature>
<evidence type="ECO:0000313" key="9">
    <source>
        <dbReference type="Proteomes" id="UP000276776"/>
    </source>
</evidence>
<dbReference type="GO" id="GO:0019887">
    <property type="term" value="F:protein kinase regulator activity"/>
    <property type="evidence" value="ECO:0007669"/>
    <property type="project" value="TreeGrafter"/>
</dbReference>
<organism evidence="10">
    <name type="scientific">Thelazia callipaeda</name>
    <name type="common">Oriental eyeworm</name>
    <name type="synonym">Parasitic nematode</name>
    <dbReference type="NCBI Taxonomy" id="103827"/>
    <lineage>
        <taxon>Eukaryota</taxon>
        <taxon>Metazoa</taxon>
        <taxon>Ecdysozoa</taxon>
        <taxon>Nematoda</taxon>
        <taxon>Chromadorea</taxon>
        <taxon>Rhabditida</taxon>
        <taxon>Spirurina</taxon>
        <taxon>Spiruromorpha</taxon>
        <taxon>Thelazioidea</taxon>
        <taxon>Thelaziidae</taxon>
        <taxon>Thelazia</taxon>
    </lineage>
</organism>
<reference evidence="10" key="1">
    <citation type="submission" date="2017-02" db="UniProtKB">
        <authorList>
            <consortium name="WormBaseParasite"/>
        </authorList>
    </citation>
    <scope>IDENTIFICATION</scope>
</reference>
<evidence type="ECO:0000259" key="7">
    <source>
        <dbReference type="PROSITE" id="PS51371"/>
    </source>
</evidence>
<keyword evidence="3 5" id="KW-0129">CBS domain</keyword>